<feature type="transmembrane region" description="Helical" evidence="2">
    <location>
        <begin position="73"/>
        <end position="95"/>
    </location>
</feature>
<feature type="transmembrane region" description="Helical" evidence="2">
    <location>
        <begin position="222"/>
        <end position="245"/>
    </location>
</feature>
<dbReference type="EMBL" id="LNQM01000003">
    <property type="protein sequence ID" value="KSU76857.1"/>
    <property type="molecule type" value="Genomic_DNA"/>
</dbReference>
<feature type="region of interest" description="Disordered" evidence="1">
    <location>
        <begin position="1"/>
        <end position="23"/>
    </location>
</feature>
<keyword evidence="2" id="KW-1133">Transmembrane helix</keyword>
<feature type="transmembrane region" description="Helical" evidence="2">
    <location>
        <begin position="149"/>
        <end position="177"/>
    </location>
</feature>
<keyword evidence="2" id="KW-0812">Transmembrane</keyword>
<evidence type="ECO:0008006" key="5">
    <source>
        <dbReference type="Google" id="ProtNLM"/>
    </source>
</evidence>
<comment type="caution">
    <text evidence="3">The sequence shown here is derived from an EMBL/GenBank/DDBJ whole genome shotgun (WGS) entry which is preliminary data.</text>
</comment>
<evidence type="ECO:0000313" key="3">
    <source>
        <dbReference type="EMBL" id="KSU76857.1"/>
    </source>
</evidence>
<reference evidence="3 4" key="1">
    <citation type="journal article" date="2014" name="Arch. Microbiol.">
        <title>Arthrobacter enclensis sp. nov., isolated from sediment sample.</title>
        <authorList>
            <person name="Dastager S.G."/>
            <person name="Liu Q."/>
            <person name="Tang S.K."/>
            <person name="Krishnamurthi S."/>
            <person name="Lee J.C."/>
            <person name="Li W.J."/>
        </authorList>
    </citation>
    <scope>NUCLEOTIDE SEQUENCE [LARGE SCALE GENOMIC DNA]</scope>
    <source>
        <strain evidence="3 4">NIO-1008</strain>
    </source>
</reference>
<dbReference type="Proteomes" id="UP000053199">
    <property type="component" value="Unassembled WGS sequence"/>
</dbReference>
<gene>
    <name evidence="3" type="ORF">AS031_09695</name>
</gene>
<sequence>MTSVAQHPTQGTTQRPAQANRRGLAGRIPSPGFETFGGIFGFVYTFLAGNVLMALANAPLVLCLALVADPAAAWPFFLALSVTIPPSLAGLFAAFQALHDDGAAVRPVASFLRGYRNGFRRTAPLGLAAVAVLLFLGVDLVIVQSMPGAGVLVPLIVVATAAAVSVAVTASAGVVLLPAARLRSVLKASLYLAVQRWYLSLAMLVLLGIIASAAVLQPVLGVALAPAPLLFVVWSNASYAFSTVLRDA</sequence>
<proteinExistence type="predicted"/>
<feature type="transmembrane region" description="Helical" evidence="2">
    <location>
        <begin position="197"/>
        <end position="216"/>
    </location>
</feature>
<dbReference type="OrthoDB" id="3402079at2"/>
<feature type="transmembrane region" description="Helical" evidence="2">
    <location>
        <begin position="42"/>
        <end position="67"/>
    </location>
</feature>
<protein>
    <recommendedName>
        <fullName evidence="5">Ferredoxin-NADPH reductase</fullName>
    </recommendedName>
</protein>
<evidence type="ECO:0000256" key="1">
    <source>
        <dbReference type="SAM" id="MobiDB-lite"/>
    </source>
</evidence>
<keyword evidence="4" id="KW-1185">Reference proteome</keyword>
<organism evidence="3 4">
    <name type="scientific">Pseudarthrobacter enclensis</name>
    <dbReference type="NCBI Taxonomy" id="993070"/>
    <lineage>
        <taxon>Bacteria</taxon>
        <taxon>Bacillati</taxon>
        <taxon>Actinomycetota</taxon>
        <taxon>Actinomycetes</taxon>
        <taxon>Micrococcales</taxon>
        <taxon>Micrococcaceae</taxon>
        <taxon>Pseudarthrobacter</taxon>
    </lineage>
</organism>
<dbReference type="STRING" id="993070.AS031_09695"/>
<evidence type="ECO:0000256" key="2">
    <source>
        <dbReference type="SAM" id="Phobius"/>
    </source>
</evidence>
<keyword evidence="2" id="KW-0472">Membrane</keyword>
<dbReference type="RefSeq" id="WP_058267927.1">
    <property type="nucleotide sequence ID" value="NZ_FMAZ01000003.1"/>
</dbReference>
<dbReference type="AlphaFoldDB" id="A0A0V8IQ60"/>
<evidence type="ECO:0000313" key="4">
    <source>
        <dbReference type="Proteomes" id="UP000053199"/>
    </source>
</evidence>
<feature type="transmembrane region" description="Helical" evidence="2">
    <location>
        <begin position="123"/>
        <end position="143"/>
    </location>
</feature>
<name>A0A0V8IQ60_9MICC</name>
<feature type="compositionally biased region" description="Polar residues" evidence="1">
    <location>
        <begin position="1"/>
        <end position="17"/>
    </location>
</feature>
<accession>A0A0V8IQ60</accession>